<accession>A0A0C3GX12</accession>
<organism evidence="2 3">
    <name type="scientific">Oidiodendron maius (strain Zn)</name>
    <dbReference type="NCBI Taxonomy" id="913774"/>
    <lineage>
        <taxon>Eukaryota</taxon>
        <taxon>Fungi</taxon>
        <taxon>Dikarya</taxon>
        <taxon>Ascomycota</taxon>
        <taxon>Pezizomycotina</taxon>
        <taxon>Leotiomycetes</taxon>
        <taxon>Leotiomycetes incertae sedis</taxon>
        <taxon>Myxotrichaceae</taxon>
        <taxon>Oidiodendron</taxon>
    </lineage>
</organism>
<dbReference type="InParanoid" id="A0A0C3GX12"/>
<dbReference type="OrthoDB" id="3915838at2759"/>
<evidence type="ECO:0008006" key="4">
    <source>
        <dbReference type="Google" id="ProtNLM"/>
    </source>
</evidence>
<dbReference type="EMBL" id="KN832888">
    <property type="protein sequence ID" value="KIM94846.1"/>
    <property type="molecule type" value="Genomic_DNA"/>
</dbReference>
<keyword evidence="3" id="KW-1185">Reference proteome</keyword>
<sequence length="140" mass="15389">MLLSLVFLTLASLAAGLPSPSIMERQTKPYQIRGVQDPIYHLYLQGLPDAPGTPVMGPEATGEYFDIDSTIQSQNTSLYLNIGTNTASYLPLTFNPTANTTAWGLEGDTIITEQSSSYGRRMFQFLPPGLRIDTWLWDAG</sequence>
<dbReference type="HOGENOM" id="CLU_066055_3_0_1"/>
<evidence type="ECO:0000313" key="2">
    <source>
        <dbReference type="EMBL" id="KIM94846.1"/>
    </source>
</evidence>
<gene>
    <name evidence="2" type="ORF">OIDMADRAFT_60011</name>
</gene>
<dbReference type="AlphaFoldDB" id="A0A0C3GX12"/>
<evidence type="ECO:0000256" key="1">
    <source>
        <dbReference type="SAM" id="SignalP"/>
    </source>
</evidence>
<reference evidence="3" key="2">
    <citation type="submission" date="2015-01" db="EMBL/GenBank/DDBJ databases">
        <title>Evolutionary Origins and Diversification of the Mycorrhizal Mutualists.</title>
        <authorList>
            <consortium name="DOE Joint Genome Institute"/>
            <consortium name="Mycorrhizal Genomics Consortium"/>
            <person name="Kohler A."/>
            <person name="Kuo A."/>
            <person name="Nagy L.G."/>
            <person name="Floudas D."/>
            <person name="Copeland A."/>
            <person name="Barry K.W."/>
            <person name="Cichocki N."/>
            <person name="Veneault-Fourrey C."/>
            <person name="LaButti K."/>
            <person name="Lindquist E.A."/>
            <person name="Lipzen A."/>
            <person name="Lundell T."/>
            <person name="Morin E."/>
            <person name="Murat C."/>
            <person name="Riley R."/>
            <person name="Ohm R."/>
            <person name="Sun H."/>
            <person name="Tunlid A."/>
            <person name="Henrissat B."/>
            <person name="Grigoriev I.V."/>
            <person name="Hibbett D.S."/>
            <person name="Martin F."/>
        </authorList>
    </citation>
    <scope>NUCLEOTIDE SEQUENCE [LARGE SCALE GENOMIC DNA]</scope>
    <source>
        <strain evidence="3">Zn</strain>
    </source>
</reference>
<feature type="chain" id="PRO_5002177937" description="Peptidase A1 domain-containing protein" evidence="1">
    <location>
        <begin position="17"/>
        <end position="140"/>
    </location>
</feature>
<proteinExistence type="predicted"/>
<dbReference type="Proteomes" id="UP000054321">
    <property type="component" value="Unassembled WGS sequence"/>
</dbReference>
<protein>
    <recommendedName>
        <fullName evidence="4">Peptidase A1 domain-containing protein</fullName>
    </recommendedName>
</protein>
<name>A0A0C3GX12_OIDMZ</name>
<reference evidence="2 3" key="1">
    <citation type="submission" date="2014-04" db="EMBL/GenBank/DDBJ databases">
        <authorList>
            <consortium name="DOE Joint Genome Institute"/>
            <person name="Kuo A."/>
            <person name="Martino E."/>
            <person name="Perotto S."/>
            <person name="Kohler A."/>
            <person name="Nagy L.G."/>
            <person name="Floudas D."/>
            <person name="Copeland A."/>
            <person name="Barry K.W."/>
            <person name="Cichocki N."/>
            <person name="Veneault-Fourrey C."/>
            <person name="LaButti K."/>
            <person name="Lindquist E.A."/>
            <person name="Lipzen A."/>
            <person name="Lundell T."/>
            <person name="Morin E."/>
            <person name="Murat C."/>
            <person name="Sun H."/>
            <person name="Tunlid A."/>
            <person name="Henrissat B."/>
            <person name="Grigoriev I.V."/>
            <person name="Hibbett D.S."/>
            <person name="Martin F."/>
            <person name="Nordberg H.P."/>
            <person name="Cantor M.N."/>
            <person name="Hua S.X."/>
        </authorList>
    </citation>
    <scope>NUCLEOTIDE SEQUENCE [LARGE SCALE GENOMIC DNA]</scope>
    <source>
        <strain evidence="2 3">Zn</strain>
    </source>
</reference>
<feature type="signal peptide" evidence="1">
    <location>
        <begin position="1"/>
        <end position="16"/>
    </location>
</feature>
<keyword evidence="1" id="KW-0732">Signal</keyword>
<evidence type="ECO:0000313" key="3">
    <source>
        <dbReference type="Proteomes" id="UP000054321"/>
    </source>
</evidence>